<dbReference type="GO" id="GO:0005524">
    <property type="term" value="F:ATP binding"/>
    <property type="evidence" value="ECO:0007669"/>
    <property type="project" value="UniProtKB-KW"/>
</dbReference>
<dbReference type="Pfam" id="PF07568">
    <property type="entry name" value="HisKA_2"/>
    <property type="match status" value="1"/>
</dbReference>
<dbReference type="Pfam" id="PF02518">
    <property type="entry name" value="HATPase_c"/>
    <property type="match status" value="1"/>
</dbReference>
<dbReference type="SMART" id="SM00028">
    <property type="entry name" value="TPR"/>
    <property type="match status" value="5"/>
</dbReference>
<evidence type="ECO:0000256" key="7">
    <source>
        <dbReference type="ARBA" id="ARBA00022840"/>
    </source>
</evidence>
<keyword evidence="10" id="KW-0812">Transmembrane</keyword>
<gene>
    <name evidence="12" type="ORF">GCM10011511_31020</name>
</gene>
<keyword evidence="7" id="KW-0067">ATP-binding</keyword>
<evidence type="ECO:0000256" key="4">
    <source>
        <dbReference type="ARBA" id="ARBA00022679"/>
    </source>
</evidence>
<protein>
    <recommendedName>
        <fullName evidence="2">histidine kinase</fullName>
        <ecNumber evidence="2">2.7.13.3</ecNumber>
    </recommendedName>
</protein>
<reference evidence="12" key="1">
    <citation type="journal article" date="2014" name="Int. J. Syst. Evol. Microbiol.">
        <title>Complete genome sequence of Corynebacterium casei LMG S-19264T (=DSM 44701T), isolated from a smear-ripened cheese.</title>
        <authorList>
            <consortium name="US DOE Joint Genome Institute (JGI-PGF)"/>
            <person name="Walter F."/>
            <person name="Albersmeier A."/>
            <person name="Kalinowski J."/>
            <person name="Ruckert C."/>
        </authorList>
    </citation>
    <scope>NUCLEOTIDE SEQUENCE</scope>
    <source>
        <strain evidence="12">CGMCC 1.15448</strain>
    </source>
</reference>
<dbReference type="InterPro" id="IPR003594">
    <property type="entry name" value="HATPase_dom"/>
</dbReference>
<keyword evidence="6" id="KW-0418">Kinase</keyword>
<dbReference type="InterPro" id="IPR036890">
    <property type="entry name" value="HATPase_C_sf"/>
</dbReference>
<dbReference type="PANTHER" id="PTHR41523:SF8">
    <property type="entry name" value="ETHYLENE RESPONSE SENSOR PROTEIN"/>
    <property type="match status" value="1"/>
</dbReference>
<dbReference type="PANTHER" id="PTHR41523">
    <property type="entry name" value="TWO-COMPONENT SYSTEM SENSOR PROTEIN"/>
    <property type="match status" value="1"/>
</dbReference>
<name>A0A8J2UE58_9BACT</name>
<dbReference type="Gene3D" id="3.30.565.10">
    <property type="entry name" value="Histidine kinase-like ATPase, C-terminal domain"/>
    <property type="match status" value="1"/>
</dbReference>
<dbReference type="EMBL" id="BMJC01000003">
    <property type="protein sequence ID" value="GGB05469.1"/>
    <property type="molecule type" value="Genomic_DNA"/>
</dbReference>
<evidence type="ECO:0000256" key="6">
    <source>
        <dbReference type="ARBA" id="ARBA00022777"/>
    </source>
</evidence>
<dbReference type="SUPFAM" id="SSF55874">
    <property type="entry name" value="ATPase domain of HSP90 chaperone/DNA topoisomerase II/histidine kinase"/>
    <property type="match status" value="1"/>
</dbReference>
<dbReference type="Proteomes" id="UP000607559">
    <property type="component" value="Unassembled WGS sequence"/>
</dbReference>
<evidence type="ECO:0000313" key="13">
    <source>
        <dbReference type="Proteomes" id="UP000607559"/>
    </source>
</evidence>
<feature type="domain" description="Histidine kinase/HSP90-like ATPase" evidence="11">
    <location>
        <begin position="703"/>
        <end position="801"/>
    </location>
</feature>
<dbReference type="SUPFAM" id="SSF48452">
    <property type="entry name" value="TPR-like"/>
    <property type="match status" value="3"/>
</dbReference>
<dbReference type="EC" id="2.7.13.3" evidence="2"/>
<dbReference type="Gene3D" id="1.25.40.10">
    <property type="entry name" value="Tetratricopeptide repeat domain"/>
    <property type="match status" value="2"/>
</dbReference>
<keyword evidence="10" id="KW-1133">Transmembrane helix</keyword>
<dbReference type="PROSITE" id="PS50005">
    <property type="entry name" value="TPR"/>
    <property type="match status" value="1"/>
</dbReference>
<feature type="transmembrane region" description="Helical" evidence="10">
    <location>
        <begin position="549"/>
        <end position="568"/>
    </location>
</feature>
<evidence type="ECO:0000313" key="12">
    <source>
        <dbReference type="EMBL" id="GGB05469.1"/>
    </source>
</evidence>
<evidence type="ECO:0000256" key="8">
    <source>
        <dbReference type="PROSITE-ProRule" id="PRU00339"/>
    </source>
</evidence>
<keyword evidence="8" id="KW-0802">TPR repeat</keyword>
<dbReference type="AlphaFoldDB" id="A0A8J2UE58"/>
<evidence type="ECO:0000256" key="5">
    <source>
        <dbReference type="ARBA" id="ARBA00022741"/>
    </source>
</evidence>
<proteinExistence type="predicted"/>
<comment type="caution">
    <text evidence="12">The sequence shown here is derived from an EMBL/GenBank/DDBJ whole genome shotgun (WGS) entry which is preliminary data.</text>
</comment>
<feature type="coiled-coil region" evidence="9">
    <location>
        <begin position="522"/>
        <end position="549"/>
    </location>
</feature>
<feature type="repeat" description="TPR" evidence="8">
    <location>
        <begin position="433"/>
        <end position="466"/>
    </location>
</feature>
<keyword evidence="3" id="KW-0597">Phosphoprotein</keyword>
<comment type="catalytic activity">
    <reaction evidence="1">
        <text>ATP + protein L-histidine = ADP + protein N-phospho-L-histidine.</text>
        <dbReference type="EC" id="2.7.13.3"/>
    </reaction>
</comment>
<dbReference type="GO" id="GO:0004673">
    <property type="term" value="F:protein histidine kinase activity"/>
    <property type="evidence" value="ECO:0007669"/>
    <property type="project" value="UniProtKB-EC"/>
</dbReference>
<keyword evidence="13" id="KW-1185">Reference proteome</keyword>
<evidence type="ECO:0000256" key="3">
    <source>
        <dbReference type="ARBA" id="ARBA00022553"/>
    </source>
</evidence>
<dbReference type="SMART" id="SM00387">
    <property type="entry name" value="HATPase_c"/>
    <property type="match status" value="1"/>
</dbReference>
<keyword evidence="4" id="KW-0808">Transferase</keyword>
<sequence length="811" mass="91895">MLSATLVDLNGARDDTMEIRLLLRLSYIYYWLDETRHHHEGDSAVFFAQQAMALSSQTNFTEGLTESEFLRCRISIDRSDLAGAKRIVDMTFGEERIRLLIVIGEHYVLQAAPVGKDSSKIAYSVLMEALSLAERLHSNYWLIASMAMLGQYYYANGQITRGQEFFFRIIKMFEQNHDVASQAYWWAKMENYMPYAPETYSMQLSDYQKAIDLYLSIGETAEAAEVYGAMAFLAKTMNDFDYAKKLYFKKIALLKEAGGRNIYEAFLYLAEIYYAEGNLDSALNYALQALRNIELLHADEYLSVAYKSLGDIYRSMNEGGRSSYYYRLSIDYGESPAFKKNYGYAVLRSYIATLVSQGKASEALAFAKNYISASPPVSMFDEEISENVLGTCYDAVGNIDMAETKYLEMIKWDTFCQANLGKEMYLTANIVGAEAYYEIGKFYVSHDRYREAQPYLDKALKFENKPAPLEKDVNYLQFKTDSASGNLGSAIRHYQRSVFLKDSLLARERLKELNFLNVQFETAEKERNIKLLEKEAQLQNRKLQESAQLRMWSGAAMLLLVALLAILYSRNRLKNKKNIQLQGQQEIINEKNLSLSQLVREKEWLLKEVHHRVKNNLQIVTSLLNSQSAGVGEGPVLDALLEGKHRIQAMAMIHQRLYNGDEYGCVLMPSYISELVDYLKESFNPGTRIIFKLCIDPVALNLSVAVPFALILNEAISNSLKHGFPDGREGTVTVELRSLGGQTKVLKVADDGIGIPPSVDESNPNSFGLRLIRGFTSDISGTLKIERSRGTSIVIVFDVNEEARFSGANTF</sequence>
<dbReference type="InterPro" id="IPR011495">
    <property type="entry name" value="Sig_transdc_His_kin_sub2_dim/P"/>
</dbReference>
<dbReference type="InterPro" id="IPR011990">
    <property type="entry name" value="TPR-like_helical_dom_sf"/>
</dbReference>
<evidence type="ECO:0000256" key="2">
    <source>
        <dbReference type="ARBA" id="ARBA00012438"/>
    </source>
</evidence>
<keyword evidence="5" id="KW-0547">Nucleotide-binding</keyword>
<keyword evidence="9" id="KW-0175">Coiled coil</keyword>
<dbReference type="InterPro" id="IPR019734">
    <property type="entry name" value="TPR_rpt"/>
</dbReference>
<evidence type="ECO:0000256" key="9">
    <source>
        <dbReference type="SAM" id="Coils"/>
    </source>
</evidence>
<evidence type="ECO:0000256" key="1">
    <source>
        <dbReference type="ARBA" id="ARBA00000085"/>
    </source>
</evidence>
<evidence type="ECO:0000259" key="11">
    <source>
        <dbReference type="SMART" id="SM00387"/>
    </source>
</evidence>
<accession>A0A8J2UE58</accession>
<evidence type="ECO:0000256" key="10">
    <source>
        <dbReference type="SAM" id="Phobius"/>
    </source>
</evidence>
<dbReference type="Gene3D" id="3.30.450.20">
    <property type="entry name" value="PAS domain"/>
    <property type="match status" value="1"/>
</dbReference>
<reference evidence="12" key="2">
    <citation type="submission" date="2020-09" db="EMBL/GenBank/DDBJ databases">
        <authorList>
            <person name="Sun Q."/>
            <person name="Zhou Y."/>
        </authorList>
    </citation>
    <scope>NUCLEOTIDE SEQUENCE</scope>
    <source>
        <strain evidence="12">CGMCC 1.15448</strain>
    </source>
</reference>
<organism evidence="12 13">
    <name type="scientific">Puia dinghuensis</name>
    <dbReference type="NCBI Taxonomy" id="1792502"/>
    <lineage>
        <taxon>Bacteria</taxon>
        <taxon>Pseudomonadati</taxon>
        <taxon>Bacteroidota</taxon>
        <taxon>Chitinophagia</taxon>
        <taxon>Chitinophagales</taxon>
        <taxon>Chitinophagaceae</taxon>
        <taxon>Puia</taxon>
    </lineage>
</organism>
<keyword evidence="10" id="KW-0472">Membrane</keyword>